<organism evidence="5 6">
    <name type="scientific">Fragariocoptes setiger</name>
    <dbReference type="NCBI Taxonomy" id="1670756"/>
    <lineage>
        <taxon>Eukaryota</taxon>
        <taxon>Metazoa</taxon>
        <taxon>Ecdysozoa</taxon>
        <taxon>Arthropoda</taxon>
        <taxon>Chelicerata</taxon>
        <taxon>Arachnida</taxon>
        <taxon>Acari</taxon>
        <taxon>Acariformes</taxon>
        <taxon>Trombidiformes</taxon>
        <taxon>Prostigmata</taxon>
        <taxon>Eupodina</taxon>
        <taxon>Eriophyoidea</taxon>
        <taxon>Phytoptidae</taxon>
        <taxon>Fragariocoptes</taxon>
    </lineage>
</organism>
<evidence type="ECO:0000256" key="1">
    <source>
        <dbReference type="ARBA" id="ARBA00006484"/>
    </source>
</evidence>
<dbReference type="InterPro" id="IPR036291">
    <property type="entry name" value="NAD(P)-bd_dom_sf"/>
</dbReference>
<accession>A0ABQ7S7V7</accession>
<dbReference type="Pfam" id="PF00106">
    <property type="entry name" value="adh_short"/>
    <property type="match status" value="1"/>
</dbReference>
<dbReference type="PRINTS" id="PR00080">
    <property type="entry name" value="SDRFAMILY"/>
</dbReference>
<name>A0ABQ7S7V7_9ACAR</name>
<dbReference type="InterPro" id="IPR051687">
    <property type="entry name" value="Peroxisomal_Beta-Oxidation"/>
</dbReference>
<proteinExistence type="inferred from homology"/>
<dbReference type="CDD" id="cd05353">
    <property type="entry name" value="hydroxyacyl-CoA-like_DH_SDR_c-like"/>
    <property type="match status" value="1"/>
</dbReference>
<evidence type="ECO:0000313" key="5">
    <source>
        <dbReference type="EMBL" id="KAG9509519.1"/>
    </source>
</evidence>
<comment type="similarity">
    <text evidence="1 3">Belongs to the short-chain dehydrogenases/reductases (SDR) family.</text>
</comment>
<dbReference type="PANTHER" id="PTHR45024:SF2">
    <property type="entry name" value="SCP2 DOMAIN-CONTAINING PROTEIN"/>
    <property type="match status" value="1"/>
</dbReference>
<sequence length="315" mass="33918">MVQAAQQLRFDDRTAIVTGAGGGLGREYALLLAARGASIVVNDLGGSRSGETDSGSADLRRAADKVVDEIKNSGGKAVANYDSVENGGAIVKSAIDTFGRVDIVINNAGILRDKSLLKMTDQDFDLVQQVHLRGSFMVTKAAWPYMREQKYGRIIMTGSTAGLYGNFGQTNYAAAKMGLVGLSNTLAVEGAKYNIHSSVIVPVAASRLTEDVIPQDLLERLKPAYVAPVVAWLCHEQCQNSGGIFEAAGGWVGQYRLHRAQGVAYRSLEEISPEAIKNDWSDITSMKDAKYINNITEQMGKLLAALESKEDKSKL</sequence>
<keyword evidence="2" id="KW-0560">Oxidoreductase</keyword>
<dbReference type="Gene3D" id="1.10.287.4290">
    <property type="match status" value="1"/>
</dbReference>
<evidence type="ECO:0000313" key="6">
    <source>
        <dbReference type="Proteomes" id="UP000825002"/>
    </source>
</evidence>
<evidence type="ECO:0000256" key="2">
    <source>
        <dbReference type="ARBA" id="ARBA00023002"/>
    </source>
</evidence>
<evidence type="ECO:0000259" key="4">
    <source>
        <dbReference type="SMART" id="SM00822"/>
    </source>
</evidence>
<dbReference type="SUPFAM" id="SSF51735">
    <property type="entry name" value="NAD(P)-binding Rossmann-fold domains"/>
    <property type="match status" value="1"/>
</dbReference>
<protein>
    <submittedName>
        <fullName evidence="5">Peroxisomal multifunctional enzyme type 2</fullName>
    </submittedName>
</protein>
<evidence type="ECO:0000256" key="3">
    <source>
        <dbReference type="RuleBase" id="RU000363"/>
    </source>
</evidence>
<keyword evidence="6" id="KW-1185">Reference proteome</keyword>
<feature type="domain" description="Ketoreductase" evidence="4">
    <location>
        <begin position="13"/>
        <end position="211"/>
    </location>
</feature>
<dbReference type="InterPro" id="IPR020904">
    <property type="entry name" value="Sc_DH/Rdtase_CS"/>
</dbReference>
<dbReference type="EMBL" id="JAIFTH010000436">
    <property type="protein sequence ID" value="KAG9509519.1"/>
    <property type="molecule type" value="Genomic_DNA"/>
</dbReference>
<gene>
    <name evidence="5" type="primary">Hsd17b4</name>
    <name evidence="5" type="ORF">GZH46_01957</name>
</gene>
<dbReference type="InterPro" id="IPR057326">
    <property type="entry name" value="KR_dom"/>
</dbReference>
<dbReference type="Proteomes" id="UP000825002">
    <property type="component" value="Unassembled WGS sequence"/>
</dbReference>
<reference evidence="5 6" key="1">
    <citation type="submission" date="2020-10" db="EMBL/GenBank/DDBJ databases">
        <authorList>
            <person name="Klimov P.B."/>
            <person name="Dyachkov S.M."/>
            <person name="Chetverikov P.E."/>
        </authorList>
    </citation>
    <scope>NUCLEOTIDE SEQUENCE [LARGE SCALE GENOMIC DNA]</scope>
    <source>
        <strain evidence="5">BMOC 18-1129-001#AD2665</strain>
        <tissue evidence="5">Entire mites</tissue>
    </source>
</reference>
<comment type="caution">
    <text evidence="5">The sequence shown here is derived from an EMBL/GenBank/DDBJ whole genome shotgun (WGS) entry which is preliminary data.</text>
</comment>
<dbReference type="PRINTS" id="PR00081">
    <property type="entry name" value="GDHRDH"/>
</dbReference>
<dbReference type="InterPro" id="IPR002347">
    <property type="entry name" value="SDR_fam"/>
</dbReference>
<dbReference type="PANTHER" id="PTHR45024">
    <property type="entry name" value="DEHYDROGENASES, SHORT CHAIN"/>
    <property type="match status" value="1"/>
</dbReference>
<feature type="non-terminal residue" evidence="5">
    <location>
        <position position="1"/>
    </location>
</feature>
<dbReference type="SMART" id="SM00822">
    <property type="entry name" value="PKS_KR"/>
    <property type="match status" value="1"/>
</dbReference>
<dbReference type="Gene3D" id="3.40.50.720">
    <property type="entry name" value="NAD(P)-binding Rossmann-like Domain"/>
    <property type="match status" value="1"/>
</dbReference>
<dbReference type="PROSITE" id="PS00061">
    <property type="entry name" value="ADH_SHORT"/>
    <property type="match status" value="1"/>
</dbReference>